<gene>
    <name evidence="1" type="ORF">NBRC111894_663</name>
</gene>
<evidence type="ECO:0000313" key="1">
    <source>
        <dbReference type="EMBL" id="GAY75109.1"/>
    </source>
</evidence>
<dbReference type="Proteomes" id="UP000319716">
    <property type="component" value="Unassembled WGS sequence"/>
</dbReference>
<reference evidence="1 2" key="1">
    <citation type="submission" date="2017-11" db="EMBL/GenBank/DDBJ databases">
        <title>Draft Genome Sequence of Sporolactobacillus inulinus NBRC 111894 Isolated from Koso, a Japanese Sugar-Vegetable Fermented Beverage.</title>
        <authorList>
            <person name="Chiou T.Y."/>
            <person name="Oshima K."/>
            <person name="Suda W."/>
            <person name="Hattori M."/>
            <person name="Takahashi T."/>
        </authorList>
    </citation>
    <scope>NUCLEOTIDE SEQUENCE [LARGE SCALE GENOMIC DNA]</scope>
    <source>
        <strain evidence="1 2">NBRC111894</strain>
    </source>
</reference>
<name>A0A4Y1Z7U9_9BACL</name>
<dbReference type="EMBL" id="BEXB01000003">
    <property type="protein sequence ID" value="GAY75109.1"/>
    <property type="molecule type" value="Genomic_DNA"/>
</dbReference>
<comment type="caution">
    <text evidence="1">The sequence shown here is derived from an EMBL/GenBank/DDBJ whole genome shotgun (WGS) entry which is preliminary data.</text>
</comment>
<dbReference type="AlphaFoldDB" id="A0A4Y1Z7U9"/>
<organism evidence="1 2">
    <name type="scientific">Sporolactobacillus inulinus</name>
    <dbReference type="NCBI Taxonomy" id="2078"/>
    <lineage>
        <taxon>Bacteria</taxon>
        <taxon>Bacillati</taxon>
        <taxon>Bacillota</taxon>
        <taxon>Bacilli</taxon>
        <taxon>Bacillales</taxon>
        <taxon>Sporolactobacillaceae</taxon>
        <taxon>Sporolactobacillus</taxon>
    </lineage>
</organism>
<protein>
    <submittedName>
        <fullName evidence="1">Uncharacterized protein</fullName>
    </submittedName>
</protein>
<sequence>MRSRLKKYSPMITPKKICVKISKIIQLIRSASHCGHIQAPVFVALLLEAIISNQKVS</sequence>
<accession>A0A4Y1Z7U9</accession>
<evidence type="ECO:0000313" key="2">
    <source>
        <dbReference type="Proteomes" id="UP000319716"/>
    </source>
</evidence>
<proteinExistence type="predicted"/>